<evidence type="ECO:0000256" key="11">
    <source>
        <dbReference type="ARBA" id="ARBA00033721"/>
    </source>
</evidence>
<evidence type="ECO:0000256" key="1">
    <source>
        <dbReference type="ARBA" id="ARBA00004556"/>
    </source>
</evidence>
<dbReference type="Pfam" id="PF00595">
    <property type="entry name" value="PDZ"/>
    <property type="match status" value="1"/>
</dbReference>
<dbReference type="GO" id="GO:0048471">
    <property type="term" value="C:perinuclear region of cytoplasm"/>
    <property type="evidence" value="ECO:0007669"/>
    <property type="project" value="UniProtKB-SubCell"/>
</dbReference>
<evidence type="ECO:0000256" key="4">
    <source>
        <dbReference type="ARBA" id="ARBA00022599"/>
    </source>
</evidence>
<evidence type="ECO:0000256" key="6">
    <source>
        <dbReference type="ARBA" id="ARBA00023139"/>
    </source>
</evidence>
<dbReference type="InterPro" id="IPR010504">
    <property type="entry name" value="AH_dom"/>
</dbReference>
<feature type="region of interest" description="Disordered" evidence="14">
    <location>
        <begin position="367"/>
        <end position="390"/>
    </location>
</feature>
<dbReference type="InterPro" id="IPR001478">
    <property type="entry name" value="PDZ"/>
</dbReference>
<dbReference type="GO" id="GO:0032588">
    <property type="term" value="C:trans-Golgi network membrane"/>
    <property type="evidence" value="ECO:0007669"/>
    <property type="project" value="TreeGrafter"/>
</dbReference>
<keyword evidence="7" id="KW-0009">Actin-binding</keyword>
<feature type="domain" description="PDZ" evidence="15">
    <location>
        <begin position="29"/>
        <end position="112"/>
    </location>
</feature>
<comment type="subunit">
    <text evidence="13">Monomer and homodimer. Interacts with CXADR. Interacts presynaptically with the glutamate receptors GRIA2, GRIA3, GRIK3, isoform 3 of GRIA4, isoform A of GRM4, GRM7 and GRM8; with NAPA and NAPB; and with BTG2. The interaction with NAPA and NAPB disrupts the interaction with GRIA2, conducting to the internalization of GRIA2. Interacts with PRKCA; with the amine transporters SLC6A2 and SLC6A3; with the channels ASIC1 and ASIC2; with the GTP-binding proteins ARF1 and ARF3; with the ephrin receptor tyrosine kinases EPHA7, EPHB1 and EPHB2; with ERBB2 and through its PDZ domain with the C-terminal tail of PRLHR. Interacts with UNC5A. Interacts (via AH domain) with NCS1/FREQ; in a calcium-dependent manner. Interacts with F-actin and associates with the ARP2/3 complex. Interacts (via PDZ domain) with ARF1 (activated); the interaction blocks Arp2/3 complex inhibition. Interacts with SORCS3.</text>
</comment>
<protein>
    <recommendedName>
        <fullName evidence="3">PRKCA-binding protein</fullName>
    </recommendedName>
    <alternativeName>
        <fullName evidence="10">Protein interacting with C kinase 1</fullName>
    </alternativeName>
    <alternativeName>
        <fullName evidence="9">Protein kinase C-alpha-binding protein</fullName>
    </alternativeName>
</protein>
<dbReference type="FunFam" id="2.30.42.10:FF:000073">
    <property type="entry name" value="Interacting with PRKCA"/>
    <property type="match status" value="1"/>
</dbReference>
<dbReference type="SUPFAM" id="SSF103657">
    <property type="entry name" value="BAR/IMD domain-like"/>
    <property type="match status" value="1"/>
</dbReference>
<dbReference type="PANTHER" id="PTHR12141">
    <property type="entry name" value="ARFAPTIN-RELATED"/>
    <property type="match status" value="1"/>
</dbReference>
<comment type="subcellular location">
    <subcellularLocation>
        <location evidence="1">Cytoplasm</location>
        <location evidence="1">Perinuclear region</location>
    </subcellularLocation>
    <subcellularLocation>
        <location evidence="2">Membrane</location>
        <topology evidence="2">Lipid-anchor</topology>
    </subcellularLocation>
    <subcellularLocation>
        <location evidence="12">Synapse</location>
        <location evidence="12">Synaptosome</location>
    </subcellularLocation>
</comment>
<dbReference type="GO" id="GO:0002092">
    <property type="term" value="P:positive regulation of receptor internalization"/>
    <property type="evidence" value="ECO:0007669"/>
    <property type="project" value="TreeGrafter"/>
</dbReference>
<evidence type="ECO:0000256" key="8">
    <source>
        <dbReference type="ARBA" id="ARBA00023288"/>
    </source>
</evidence>
<feature type="domain" description="AH" evidence="16">
    <location>
        <begin position="152"/>
        <end position="365"/>
    </location>
</feature>
<dbReference type="AlphaFoldDB" id="A0AAD4MZL6"/>
<evidence type="ECO:0000256" key="7">
    <source>
        <dbReference type="ARBA" id="ARBA00023203"/>
    </source>
</evidence>
<accession>A0AAD4MZL6</accession>
<dbReference type="Gene3D" id="1.20.1270.60">
    <property type="entry name" value="Arfaptin homology (AH) domain/BAR domain"/>
    <property type="match status" value="1"/>
</dbReference>
<dbReference type="EMBL" id="JAKKPZ010000025">
    <property type="protein sequence ID" value="KAI1710536.1"/>
    <property type="molecule type" value="Genomic_DNA"/>
</dbReference>
<organism evidence="17 18">
    <name type="scientific">Ditylenchus destructor</name>
    <dbReference type="NCBI Taxonomy" id="166010"/>
    <lineage>
        <taxon>Eukaryota</taxon>
        <taxon>Metazoa</taxon>
        <taxon>Ecdysozoa</taxon>
        <taxon>Nematoda</taxon>
        <taxon>Chromadorea</taxon>
        <taxon>Rhabditida</taxon>
        <taxon>Tylenchina</taxon>
        <taxon>Tylenchomorpha</taxon>
        <taxon>Sphaerularioidea</taxon>
        <taxon>Anguinidae</taxon>
        <taxon>Anguininae</taxon>
        <taxon>Ditylenchus</taxon>
    </lineage>
</organism>
<dbReference type="GO" id="GO:0003779">
    <property type="term" value="F:actin binding"/>
    <property type="evidence" value="ECO:0007669"/>
    <property type="project" value="UniProtKB-KW"/>
</dbReference>
<evidence type="ECO:0000259" key="16">
    <source>
        <dbReference type="PROSITE" id="PS50870"/>
    </source>
</evidence>
<evidence type="ECO:0000256" key="12">
    <source>
        <dbReference type="ARBA" id="ARBA00034102"/>
    </source>
</evidence>
<dbReference type="GO" id="GO:0043005">
    <property type="term" value="C:neuron projection"/>
    <property type="evidence" value="ECO:0007669"/>
    <property type="project" value="UniProtKB-KW"/>
</dbReference>
<dbReference type="GO" id="GO:0098842">
    <property type="term" value="C:postsynaptic early endosome"/>
    <property type="evidence" value="ECO:0007669"/>
    <property type="project" value="TreeGrafter"/>
</dbReference>
<evidence type="ECO:0000256" key="13">
    <source>
        <dbReference type="ARBA" id="ARBA00093501"/>
    </source>
</evidence>
<comment type="function">
    <text evidence="11">Probable adapter protein that bind to and organize the subcellular localization of a variety of membrane proteins containing some PDZ recognition sequence. Involved in the clustering of various receptors, possibly by acting at the receptor internalization level. Plays a role in synaptic plasticity by regulating the trafficking and internalization of AMPA receptors. May be regulated upon PRKCA activation. May regulate ASIC1/ASIC3 channel. Regulates actin polymerization by inhibiting the actin-nucleating activity of the Arp2/3 complex; the function is competitive with nucleation promoting factors and is linked to neuronal morphology regulation and AMPA receptor (AMPAR) endocytosis. Via interaction with the Arp2/3 complex involved in regulation of synaptic plasicity of excitatory synapses and required for spine shrinkage during long-term depression (LTD). Involved in regulation of astrocyte morphology, antagonistic to Arp2/3 complex activator WASL/N-WASP function.</text>
</comment>
<dbReference type="GO" id="GO:0043113">
    <property type="term" value="P:receptor clustering"/>
    <property type="evidence" value="ECO:0007669"/>
    <property type="project" value="TreeGrafter"/>
</dbReference>
<evidence type="ECO:0000256" key="14">
    <source>
        <dbReference type="SAM" id="MobiDB-lite"/>
    </source>
</evidence>
<dbReference type="InterPro" id="IPR030798">
    <property type="entry name" value="Arfaptin_fam"/>
</dbReference>
<reference evidence="17" key="1">
    <citation type="submission" date="2022-01" db="EMBL/GenBank/DDBJ databases">
        <title>Genome Sequence Resource for Two Populations of Ditylenchus destructor, the Migratory Endoparasitic Phytonematode.</title>
        <authorList>
            <person name="Zhang H."/>
            <person name="Lin R."/>
            <person name="Xie B."/>
        </authorList>
    </citation>
    <scope>NUCLEOTIDE SEQUENCE</scope>
    <source>
        <strain evidence="17">BazhouSP</strain>
    </source>
</reference>
<evidence type="ECO:0000313" key="18">
    <source>
        <dbReference type="Proteomes" id="UP001201812"/>
    </source>
</evidence>
<comment type="caution">
    <text evidence="17">The sequence shown here is derived from an EMBL/GenBank/DDBJ whole genome shotgun (WGS) entry which is preliminary data.</text>
</comment>
<evidence type="ECO:0000256" key="3">
    <source>
        <dbReference type="ARBA" id="ARBA00017975"/>
    </source>
</evidence>
<keyword evidence="6" id="KW-0564">Palmitate</keyword>
<dbReference type="SUPFAM" id="SSF50156">
    <property type="entry name" value="PDZ domain-like"/>
    <property type="match status" value="1"/>
</dbReference>
<evidence type="ECO:0000259" key="15">
    <source>
        <dbReference type="PROSITE" id="PS50106"/>
    </source>
</evidence>
<dbReference type="InterPro" id="IPR036034">
    <property type="entry name" value="PDZ_sf"/>
</dbReference>
<dbReference type="SMART" id="SM01015">
    <property type="entry name" value="Arfaptin"/>
    <property type="match status" value="1"/>
</dbReference>
<keyword evidence="18" id="KW-1185">Reference proteome</keyword>
<keyword evidence="4" id="KW-0771">Synaptosome</keyword>
<keyword evidence="8" id="KW-0449">Lipoprotein</keyword>
<dbReference type="Proteomes" id="UP001201812">
    <property type="component" value="Unassembled WGS sequence"/>
</dbReference>
<gene>
    <name evidence="17" type="ORF">DdX_10594</name>
</gene>
<evidence type="ECO:0000256" key="5">
    <source>
        <dbReference type="ARBA" id="ARBA00022837"/>
    </source>
</evidence>
<proteinExistence type="predicted"/>
<dbReference type="InterPro" id="IPR027267">
    <property type="entry name" value="AH/BAR_dom_sf"/>
</dbReference>
<sequence length="407" mass="46014">MDFGFQLQAAASSQQYHSQPNQIRLIADVAEIQKDEENHIGVAIGGGAPFCPCLYVVQVFEGSPAAKDNRVKVGDEILSVNGIGCKGQDKTMVAALIRQSASPIRLSFNKLQFDMEEQSQTLEIALKKFKHWMVESMDPKTADALGLSRAILCNDLMSRLMDKLETNANFYKQLVKKCQDIAKSHYHISVAQDSFGSAFCEAASRETATADQELFGALGECHKAFRKEQANLVSKMDNLITQLQNYATKAIPDTQKSIRKYMDVKFEYLSFCLKMKELEDEEAALNTTIDYLPRLESGNYEYRVMLRCRENARANFIEMRKHVMVKIELLDEKHVRELALQLRSLMETMSENHKNCRDLLRKALAPKSAENTSIPDGNDSERSHEESLTVPNLIGNFEEQEIDLIVP</sequence>
<dbReference type="PANTHER" id="PTHR12141:SF1">
    <property type="entry name" value="PRKCA-BINDING PROTEIN"/>
    <property type="match status" value="1"/>
</dbReference>
<evidence type="ECO:0000256" key="2">
    <source>
        <dbReference type="ARBA" id="ARBA00004635"/>
    </source>
</evidence>
<name>A0AAD4MZL6_9BILA</name>
<evidence type="ECO:0000256" key="9">
    <source>
        <dbReference type="ARBA" id="ARBA00031097"/>
    </source>
</evidence>
<dbReference type="GO" id="GO:0097062">
    <property type="term" value="P:dendritic spine maintenance"/>
    <property type="evidence" value="ECO:0007669"/>
    <property type="project" value="TreeGrafter"/>
</dbReference>
<dbReference type="SMART" id="SM00228">
    <property type="entry name" value="PDZ"/>
    <property type="match status" value="1"/>
</dbReference>
<dbReference type="GO" id="GO:0014069">
    <property type="term" value="C:postsynaptic density"/>
    <property type="evidence" value="ECO:0007669"/>
    <property type="project" value="TreeGrafter"/>
</dbReference>
<dbReference type="GO" id="GO:0008021">
    <property type="term" value="C:synaptic vesicle"/>
    <property type="evidence" value="ECO:0007669"/>
    <property type="project" value="TreeGrafter"/>
</dbReference>
<dbReference type="GO" id="GO:0005543">
    <property type="term" value="F:phospholipid binding"/>
    <property type="evidence" value="ECO:0007669"/>
    <property type="project" value="TreeGrafter"/>
</dbReference>
<dbReference type="Pfam" id="PF06456">
    <property type="entry name" value="Arfaptin"/>
    <property type="match status" value="1"/>
</dbReference>
<keyword evidence="5" id="KW-0106">Calcium</keyword>
<dbReference type="GO" id="GO:0019904">
    <property type="term" value="F:protein domain specific binding"/>
    <property type="evidence" value="ECO:0007669"/>
    <property type="project" value="InterPro"/>
</dbReference>
<dbReference type="GO" id="GO:0005886">
    <property type="term" value="C:plasma membrane"/>
    <property type="evidence" value="ECO:0007669"/>
    <property type="project" value="GOC"/>
</dbReference>
<dbReference type="PROSITE" id="PS50870">
    <property type="entry name" value="AH"/>
    <property type="match status" value="1"/>
</dbReference>
<dbReference type="GO" id="GO:0034315">
    <property type="term" value="P:regulation of Arp2/3 complex-mediated actin nucleation"/>
    <property type="evidence" value="ECO:0007669"/>
    <property type="project" value="TreeGrafter"/>
</dbReference>
<evidence type="ECO:0000313" key="17">
    <source>
        <dbReference type="EMBL" id="KAI1710536.1"/>
    </source>
</evidence>
<dbReference type="GO" id="GO:0005080">
    <property type="term" value="F:protein kinase C binding"/>
    <property type="evidence" value="ECO:0007669"/>
    <property type="project" value="TreeGrafter"/>
</dbReference>
<keyword evidence="4" id="KW-0770">Synapse</keyword>
<dbReference type="Gene3D" id="2.30.42.10">
    <property type="match status" value="1"/>
</dbReference>
<dbReference type="GO" id="GO:0006886">
    <property type="term" value="P:intracellular protein transport"/>
    <property type="evidence" value="ECO:0007669"/>
    <property type="project" value="TreeGrafter"/>
</dbReference>
<evidence type="ECO:0000256" key="10">
    <source>
        <dbReference type="ARBA" id="ARBA00032804"/>
    </source>
</evidence>
<dbReference type="PROSITE" id="PS50106">
    <property type="entry name" value="PDZ"/>
    <property type="match status" value="1"/>
</dbReference>